<keyword evidence="2" id="KW-1185">Reference proteome</keyword>
<protein>
    <submittedName>
        <fullName evidence="1">Uncharacterized protein</fullName>
    </submittedName>
</protein>
<gene>
    <name evidence="1" type="ORF">CLTEP_26040</name>
</gene>
<evidence type="ECO:0000313" key="2">
    <source>
        <dbReference type="Proteomes" id="UP000075531"/>
    </source>
</evidence>
<organism evidence="1 2">
    <name type="scientific">Clostridium tepidiprofundi DSM 19306</name>
    <dbReference type="NCBI Taxonomy" id="1121338"/>
    <lineage>
        <taxon>Bacteria</taxon>
        <taxon>Bacillati</taxon>
        <taxon>Bacillota</taxon>
        <taxon>Clostridia</taxon>
        <taxon>Eubacteriales</taxon>
        <taxon>Clostridiaceae</taxon>
        <taxon>Clostridium</taxon>
    </lineage>
</organism>
<sequence length="88" mass="9431">MSRKCCNYCVPYGNSCGLGYGLGHSLGCGSGCCNFPSFIILILILLQFRGHSCSDDPCGNSGGIVDKGILFIIALYYLSCCNPCGRRY</sequence>
<proteinExistence type="predicted"/>
<reference evidence="1 2" key="1">
    <citation type="submission" date="2016-02" db="EMBL/GenBank/DDBJ databases">
        <title>Genome sequence of Clostridium tepidiprofundi DSM 19306.</title>
        <authorList>
            <person name="Poehlein A."/>
            <person name="Daniel R."/>
        </authorList>
    </citation>
    <scope>NUCLEOTIDE SEQUENCE [LARGE SCALE GENOMIC DNA]</scope>
    <source>
        <strain evidence="1 2">DSM 19306</strain>
    </source>
</reference>
<dbReference type="Proteomes" id="UP000075531">
    <property type="component" value="Unassembled WGS sequence"/>
</dbReference>
<evidence type="ECO:0000313" key="1">
    <source>
        <dbReference type="EMBL" id="KYH30516.1"/>
    </source>
</evidence>
<dbReference type="STRING" id="1121338.CLTEP_26040"/>
<dbReference type="PATRIC" id="fig|1121338.3.peg.2706"/>
<dbReference type="AlphaFoldDB" id="A0A151ASB1"/>
<comment type="caution">
    <text evidence="1">The sequence shown here is derived from an EMBL/GenBank/DDBJ whole genome shotgun (WGS) entry which is preliminary data.</text>
</comment>
<accession>A0A151ASB1</accession>
<dbReference type="RefSeq" id="WP_066827350.1">
    <property type="nucleotide sequence ID" value="NZ_LTBA01000069.1"/>
</dbReference>
<name>A0A151ASB1_9CLOT</name>
<dbReference type="EMBL" id="LTBA01000069">
    <property type="protein sequence ID" value="KYH30516.1"/>
    <property type="molecule type" value="Genomic_DNA"/>
</dbReference>